<reference evidence="2 3" key="1">
    <citation type="journal article" date="2016" name="Genome Biol. Evol.">
        <title>Divergent and convergent evolution of fungal pathogenicity.</title>
        <authorList>
            <person name="Shang Y."/>
            <person name="Xiao G."/>
            <person name="Zheng P."/>
            <person name="Cen K."/>
            <person name="Zhan S."/>
            <person name="Wang C."/>
        </authorList>
    </citation>
    <scope>NUCLEOTIDE SEQUENCE [LARGE SCALE GENOMIC DNA]</scope>
    <source>
        <strain evidence="2 3">ARSEF 2679</strain>
    </source>
</reference>
<dbReference type="PANTHER" id="PTHR34598">
    <property type="entry name" value="BLL6449 PROTEIN"/>
    <property type="match status" value="1"/>
</dbReference>
<evidence type="ECO:0000313" key="2">
    <source>
        <dbReference type="EMBL" id="OAA43583.1"/>
    </source>
</evidence>
<dbReference type="RefSeq" id="XP_018699562.1">
    <property type="nucleotide sequence ID" value="XM_018853269.1"/>
</dbReference>
<dbReference type="InterPro" id="IPR044053">
    <property type="entry name" value="AsaB-like"/>
</dbReference>
<dbReference type="AlphaFoldDB" id="A0A162JL16"/>
<name>A0A162JL16_CORFA</name>
<dbReference type="PANTHER" id="PTHR34598:SF3">
    <property type="entry name" value="OXIDOREDUCTASE AN1597"/>
    <property type="match status" value="1"/>
</dbReference>
<dbReference type="NCBIfam" id="NF041278">
    <property type="entry name" value="CmcJ_NvfI_EfuI"/>
    <property type="match status" value="1"/>
</dbReference>
<organism evidence="2 3">
    <name type="scientific">Cordyceps fumosorosea (strain ARSEF 2679)</name>
    <name type="common">Isaria fumosorosea</name>
    <dbReference type="NCBI Taxonomy" id="1081104"/>
    <lineage>
        <taxon>Eukaryota</taxon>
        <taxon>Fungi</taxon>
        <taxon>Dikarya</taxon>
        <taxon>Ascomycota</taxon>
        <taxon>Pezizomycotina</taxon>
        <taxon>Sordariomycetes</taxon>
        <taxon>Hypocreomycetidae</taxon>
        <taxon>Hypocreales</taxon>
        <taxon>Cordycipitaceae</taxon>
        <taxon>Cordyceps</taxon>
    </lineage>
</organism>
<sequence length="278" mass="31696">MNHHGRNTVEDETSQLNYIQDSDLFLTQKPYEVLSEVPPGLKKRNFELGLGSPEIIHDLRGQEAEFDLDRNGFQIVNHALETAIFNEETVANEYLPAVEVLLKSLEPGIDTYIFNWTLRSSNLPDPKPGTSIDLNDPMLRLKPVHAVHVDQSPHAAIKRARSILGDDPSTLDNKRIRVTKSVQQPGDSRKGMLTGNRSVWRPIRNAVENYPLAVCDGSTVPQEKLIQVDHVRKYYIGESLYPLQSASYRWYYLNRQTPDEVLLFKIFDSKENVQAKCK</sequence>
<keyword evidence="3" id="KW-1185">Reference proteome</keyword>
<comment type="caution">
    <text evidence="2">The sequence shown here is derived from an EMBL/GenBank/DDBJ whole genome shotgun (WGS) entry which is preliminary data.</text>
</comment>
<accession>A0A162JL16</accession>
<dbReference type="Proteomes" id="UP000076744">
    <property type="component" value="Unassembled WGS sequence"/>
</dbReference>
<protein>
    <submittedName>
        <fullName evidence="2">Uncharacterized protein</fullName>
    </submittedName>
</protein>
<dbReference type="GO" id="GO:0016491">
    <property type="term" value="F:oxidoreductase activity"/>
    <property type="evidence" value="ECO:0007669"/>
    <property type="project" value="InterPro"/>
</dbReference>
<evidence type="ECO:0000313" key="3">
    <source>
        <dbReference type="Proteomes" id="UP000076744"/>
    </source>
</evidence>
<proteinExistence type="inferred from homology"/>
<dbReference type="GeneID" id="30025960"/>
<dbReference type="EMBL" id="AZHB01000063">
    <property type="protein sequence ID" value="OAA43583.1"/>
    <property type="molecule type" value="Genomic_DNA"/>
</dbReference>
<dbReference type="OrthoDB" id="412788at2759"/>
<gene>
    <name evidence="2" type="ORF">ISF_09668</name>
</gene>
<evidence type="ECO:0000256" key="1">
    <source>
        <dbReference type="ARBA" id="ARBA00023604"/>
    </source>
</evidence>
<dbReference type="STRING" id="1081104.A0A162JL16"/>
<comment type="similarity">
    <text evidence="1">Belongs to the asaB hydroxylase/desaturase family.</text>
</comment>